<feature type="domain" description="DUF7134" evidence="12">
    <location>
        <begin position="23"/>
        <end position="171"/>
    </location>
</feature>
<organism evidence="13 14">
    <name type="scientific">Planomonospora sphaerica</name>
    <dbReference type="NCBI Taxonomy" id="161355"/>
    <lineage>
        <taxon>Bacteria</taxon>
        <taxon>Bacillati</taxon>
        <taxon>Actinomycetota</taxon>
        <taxon>Actinomycetes</taxon>
        <taxon>Streptosporangiales</taxon>
        <taxon>Streptosporangiaceae</taxon>
        <taxon>Planomonospora</taxon>
    </lineage>
</organism>
<evidence type="ECO:0000256" key="2">
    <source>
        <dbReference type="ARBA" id="ARBA00012438"/>
    </source>
</evidence>
<dbReference type="RefSeq" id="WP_068897850.1">
    <property type="nucleotide sequence ID" value="NZ_BDCX01000008.1"/>
</dbReference>
<keyword evidence="3" id="KW-0597">Phosphoprotein</keyword>
<dbReference type="PANTHER" id="PTHR24421">
    <property type="entry name" value="NITRATE/NITRITE SENSOR PROTEIN NARX-RELATED"/>
    <property type="match status" value="1"/>
</dbReference>
<dbReference type="GO" id="GO:0016020">
    <property type="term" value="C:membrane"/>
    <property type="evidence" value="ECO:0007669"/>
    <property type="project" value="InterPro"/>
</dbReference>
<dbReference type="InterPro" id="IPR050482">
    <property type="entry name" value="Sensor_HK_TwoCompSys"/>
</dbReference>
<dbReference type="Pfam" id="PF02518">
    <property type="entry name" value="HATPase_c"/>
    <property type="match status" value="1"/>
</dbReference>
<feature type="compositionally biased region" description="Basic and acidic residues" evidence="9">
    <location>
        <begin position="350"/>
        <end position="385"/>
    </location>
</feature>
<dbReference type="Gene3D" id="1.20.5.1930">
    <property type="match status" value="1"/>
</dbReference>
<evidence type="ECO:0000256" key="5">
    <source>
        <dbReference type="ARBA" id="ARBA00022741"/>
    </source>
</evidence>
<keyword evidence="14" id="KW-1185">Reference proteome</keyword>
<dbReference type="Proteomes" id="UP000077701">
    <property type="component" value="Unassembled WGS sequence"/>
</dbReference>
<evidence type="ECO:0000259" key="12">
    <source>
        <dbReference type="Pfam" id="PF23539"/>
    </source>
</evidence>
<feature type="domain" description="Histidine kinase/HSP90-like ATPase" evidence="10">
    <location>
        <begin position="300"/>
        <end position="421"/>
    </location>
</feature>
<evidence type="ECO:0000259" key="11">
    <source>
        <dbReference type="Pfam" id="PF07730"/>
    </source>
</evidence>
<evidence type="ECO:0000256" key="7">
    <source>
        <dbReference type="ARBA" id="ARBA00022840"/>
    </source>
</evidence>
<reference evidence="14" key="2">
    <citation type="submission" date="2016-04" db="EMBL/GenBank/DDBJ databases">
        <title>Planomonospora sphaerica JCM9374 whole genome shotgun sequence.</title>
        <authorList>
            <person name="Suzuki T."/>
            <person name="Dohra H."/>
            <person name="Kodani S."/>
        </authorList>
    </citation>
    <scope>NUCLEOTIDE SEQUENCE [LARGE SCALE GENOMIC DNA]</scope>
    <source>
        <strain evidence="14">JCM 9374</strain>
    </source>
</reference>
<dbReference type="Pfam" id="PF07730">
    <property type="entry name" value="HisKA_3"/>
    <property type="match status" value="1"/>
</dbReference>
<dbReference type="Pfam" id="PF23539">
    <property type="entry name" value="DUF7134"/>
    <property type="match status" value="1"/>
</dbReference>
<evidence type="ECO:0000313" key="14">
    <source>
        <dbReference type="Proteomes" id="UP000077701"/>
    </source>
</evidence>
<sequence length="429" mass="45207">MSISPLVDGLTGSLAGRVRALPPVVPDVALTVLVLAAQSVPFLYETRRLAEGPWTVAHYLPVLASALPLLARRRYPFAVLVLTLAASGLYSLNDPDNPAQPIWYGWLVATYTVAERCPRGRRFAGAAIVLCGSLLSVGSVPTFVRGMVTWAAAYALGRAVAMHRAYTAGLEERAVRLEREREIEAERAAERERARIARDMHDILAHAVSVMVVQAEAGPLAVRSNPERAEAAFETIAGAGREAMAQLRRMLGLLKESAGPRDPQPTLDRIPDLVGRVVSGGLRVSLATAGTPAEPPADVEVAAYRIVQESLTNIVRHAGAATAEVRLDWKDDALMITVTDDGRGSGGRGGDGRGGDGRGGGERTGGERNGGRDGGERTGIRERGGEGLIGIRERAAACGGTAAFGPAPDGTGFRVSVRLPFHGAAAVTR</sequence>
<accession>A0A171D7Q2</accession>
<feature type="region of interest" description="Disordered" evidence="9">
    <location>
        <begin position="338"/>
        <end position="385"/>
    </location>
</feature>
<dbReference type="InterPro" id="IPR011712">
    <property type="entry name" value="Sig_transdc_His_kin_sub3_dim/P"/>
</dbReference>
<dbReference type="PANTHER" id="PTHR24421:SF10">
    <property type="entry name" value="NITRATE_NITRITE SENSOR PROTEIN NARQ"/>
    <property type="match status" value="1"/>
</dbReference>
<protein>
    <recommendedName>
        <fullName evidence="2">histidine kinase</fullName>
        <ecNumber evidence="2">2.7.13.3</ecNumber>
    </recommendedName>
</protein>
<dbReference type="InterPro" id="IPR036890">
    <property type="entry name" value="HATPase_C_sf"/>
</dbReference>
<keyword evidence="5" id="KW-0547">Nucleotide-binding</keyword>
<feature type="domain" description="Signal transduction histidine kinase subgroup 3 dimerisation and phosphoacceptor" evidence="11">
    <location>
        <begin position="192"/>
        <end position="257"/>
    </location>
</feature>
<dbReference type="EC" id="2.7.13.3" evidence="2"/>
<evidence type="ECO:0000259" key="10">
    <source>
        <dbReference type="Pfam" id="PF02518"/>
    </source>
</evidence>
<keyword evidence="4" id="KW-0808">Transferase</keyword>
<proteinExistence type="predicted"/>
<dbReference type="CDD" id="cd16917">
    <property type="entry name" value="HATPase_UhpB-NarQ-NarX-like"/>
    <property type="match status" value="1"/>
</dbReference>
<dbReference type="SUPFAM" id="SSF55874">
    <property type="entry name" value="ATPase domain of HSP90 chaperone/DNA topoisomerase II/histidine kinase"/>
    <property type="match status" value="1"/>
</dbReference>
<evidence type="ECO:0000256" key="9">
    <source>
        <dbReference type="SAM" id="MobiDB-lite"/>
    </source>
</evidence>
<dbReference type="InterPro" id="IPR055558">
    <property type="entry name" value="DUF7134"/>
</dbReference>
<evidence type="ECO:0000313" key="13">
    <source>
        <dbReference type="EMBL" id="GAT67769.1"/>
    </source>
</evidence>
<evidence type="ECO:0000256" key="6">
    <source>
        <dbReference type="ARBA" id="ARBA00022777"/>
    </source>
</evidence>
<keyword evidence="8" id="KW-0902">Two-component regulatory system</keyword>
<keyword evidence="7" id="KW-0067">ATP-binding</keyword>
<dbReference type="AlphaFoldDB" id="A0A171D7Q2"/>
<dbReference type="GO" id="GO:0005524">
    <property type="term" value="F:ATP binding"/>
    <property type="evidence" value="ECO:0007669"/>
    <property type="project" value="UniProtKB-KW"/>
</dbReference>
<dbReference type="Gene3D" id="3.30.565.10">
    <property type="entry name" value="Histidine kinase-like ATPase, C-terminal domain"/>
    <property type="match status" value="1"/>
</dbReference>
<dbReference type="GO" id="GO:0000155">
    <property type="term" value="F:phosphorelay sensor kinase activity"/>
    <property type="evidence" value="ECO:0007669"/>
    <property type="project" value="InterPro"/>
</dbReference>
<dbReference type="EMBL" id="BDCX01000008">
    <property type="protein sequence ID" value="GAT67769.1"/>
    <property type="molecule type" value="Genomic_DNA"/>
</dbReference>
<gene>
    <name evidence="13" type="ORF">PS9374_03427</name>
</gene>
<keyword evidence="6 13" id="KW-0418">Kinase</keyword>
<evidence type="ECO:0000256" key="4">
    <source>
        <dbReference type="ARBA" id="ARBA00022679"/>
    </source>
</evidence>
<evidence type="ECO:0000256" key="8">
    <source>
        <dbReference type="ARBA" id="ARBA00023012"/>
    </source>
</evidence>
<evidence type="ECO:0000256" key="1">
    <source>
        <dbReference type="ARBA" id="ARBA00000085"/>
    </source>
</evidence>
<dbReference type="InterPro" id="IPR003594">
    <property type="entry name" value="HATPase_dom"/>
</dbReference>
<evidence type="ECO:0000256" key="3">
    <source>
        <dbReference type="ARBA" id="ARBA00022553"/>
    </source>
</evidence>
<dbReference type="GO" id="GO:0046983">
    <property type="term" value="F:protein dimerization activity"/>
    <property type="evidence" value="ECO:0007669"/>
    <property type="project" value="InterPro"/>
</dbReference>
<comment type="catalytic activity">
    <reaction evidence="1">
        <text>ATP + protein L-histidine = ADP + protein N-phospho-L-histidine.</text>
        <dbReference type="EC" id="2.7.13.3"/>
    </reaction>
</comment>
<comment type="caution">
    <text evidence="13">The sequence shown here is derived from an EMBL/GenBank/DDBJ whole genome shotgun (WGS) entry which is preliminary data.</text>
</comment>
<reference evidence="13 14" key="1">
    <citation type="journal article" date="2016" name="Genome Announc.">
        <title>Draft Genome Sequence of Planomonospora sphaerica JCM9374, a Rare Actinomycete.</title>
        <authorList>
            <person name="Dohra H."/>
            <person name="Suzuki T."/>
            <person name="Inoue Y."/>
            <person name="Kodani S."/>
        </authorList>
    </citation>
    <scope>NUCLEOTIDE SEQUENCE [LARGE SCALE GENOMIC DNA]</scope>
    <source>
        <strain evidence="13 14">JCM 9374</strain>
    </source>
</reference>
<name>A0A171D7Q2_9ACTN</name>
<dbReference type="STRING" id="161355.PS9374_03427"/>